<sequence length="138" mass="15755">MVFCQRARPGQRTPSRGRSVNNRVAELSSRRVSPELFGGCRVADELGAGRMTEVHRAVKESPHFNLPLRRLNMYQAADPQSCANTESIEKQDNIIKVENFYEILHHQSTSSEPEKKAENRKADDGTLRCLKRVRCMQE</sequence>
<name>A0A553R5M9_9TELE</name>
<feature type="non-terminal residue" evidence="1">
    <location>
        <position position="138"/>
    </location>
</feature>
<comment type="caution">
    <text evidence="1">The sequence shown here is derived from an EMBL/GenBank/DDBJ whole genome shotgun (WGS) entry which is preliminary data.</text>
</comment>
<evidence type="ECO:0000313" key="2">
    <source>
        <dbReference type="Proteomes" id="UP000316079"/>
    </source>
</evidence>
<dbReference type="AlphaFoldDB" id="A0A553R5M9"/>
<proteinExistence type="predicted"/>
<protein>
    <submittedName>
        <fullName evidence="1">Uncharacterized protein</fullName>
    </submittedName>
</protein>
<organism evidence="1 2">
    <name type="scientific">Danionella cerebrum</name>
    <dbReference type="NCBI Taxonomy" id="2873325"/>
    <lineage>
        <taxon>Eukaryota</taxon>
        <taxon>Metazoa</taxon>
        <taxon>Chordata</taxon>
        <taxon>Craniata</taxon>
        <taxon>Vertebrata</taxon>
        <taxon>Euteleostomi</taxon>
        <taxon>Actinopterygii</taxon>
        <taxon>Neopterygii</taxon>
        <taxon>Teleostei</taxon>
        <taxon>Ostariophysi</taxon>
        <taxon>Cypriniformes</taxon>
        <taxon>Danionidae</taxon>
        <taxon>Danioninae</taxon>
        <taxon>Danionella</taxon>
    </lineage>
</organism>
<dbReference type="Proteomes" id="UP000316079">
    <property type="component" value="Unassembled WGS sequence"/>
</dbReference>
<accession>A0A553R5M9</accession>
<dbReference type="OrthoDB" id="9905203at2759"/>
<reference evidence="1 2" key="1">
    <citation type="journal article" date="2019" name="Sci. Data">
        <title>Hybrid genome assembly and annotation of Danionella translucida.</title>
        <authorList>
            <person name="Kadobianskyi M."/>
            <person name="Schulze L."/>
            <person name="Schuelke M."/>
            <person name="Judkewitz B."/>
        </authorList>
    </citation>
    <scope>NUCLEOTIDE SEQUENCE [LARGE SCALE GENOMIC DNA]</scope>
    <source>
        <strain evidence="1 2">Bolton</strain>
    </source>
</reference>
<dbReference type="EMBL" id="SRMA01025225">
    <property type="protein sequence ID" value="TRY97475.1"/>
    <property type="molecule type" value="Genomic_DNA"/>
</dbReference>
<keyword evidence="2" id="KW-1185">Reference proteome</keyword>
<evidence type="ECO:0000313" key="1">
    <source>
        <dbReference type="EMBL" id="TRY97475.1"/>
    </source>
</evidence>
<gene>
    <name evidence="1" type="ORF">DNTS_008207</name>
</gene>
<dbReference type="STRING" id="623744.A0A553R5M9"/>